<organism evidence="1 2">
    <name type="scientific">Flintibacter faecis</name>
    <dbReference type="NCBI Taxonomy" id="2763047"/>
    <lineage>
        <taxon>Bacteria</taxon>
        <taxon>Bacillati</taxon>
        <taxon>Bacillota</taxon>
        <taxon>Clostridia</taxon>
        <taxon>Eubacteriales</taxon>
        <taxon>Flintibacter</taxon>
    </lineage>
</organism>
<comment type="caution">
    <text evidence="1">The sequence shown here is derived from an EMBL/GenBank/DDBJ whole genome shotgun (WGS) entry which is preliminary data.</text>
</comment>
<evidence type="ECO:0000313" key="2">
    <source>
        <dbReference type="Proteomes" id="UP000602260"/>
    </source>
</evidence>
<sequence>MYGILFIVFIICAIVILLTDKTSPFYKSSLANGVKLNALSPDNALYRQYKSEKDATKSATLLMTLYNNPEKIGDTIQIYRDNNGQIILVDHKHRLASTSNFFFDSMALNNDSYTYHPAETIYTGATVGGIHTGGTHTNSAHYTKSQYFSGNAMVFLNYSTNLPFFLVSCAQLNENLMNKAQITPVIKDYLEKGGVLTLFGKPNSFLAQAYKDTLFSSNTYSAMELQSRLTSSCGIQMDKCNIIARWLTSMTK</sequence>
<gene>
    <name evidence="1" type="ORF">H8S55_09000</name>
</gene>
<reference evidence="1" key="1">
    <citation type="submission" date="2020-08" db="EMBL/GenBank/DDBJ databases">
        <title>Genome public.</title>
        <authorList>
            <person name="Liu C."/>
            <person name="Sun Q."/>
        </authorList>
    </citation>
    <scope>NUCLEOTIDE SEQUENCE</scope>
    <source>
        <strain evidence="1">BX5</strain>
    </source>
</reference>
<dbReference type="AlphaFoldDB" id="A0A8J6J4G2"/>
<keyword evidence="2" id="KW-1185">Reference proteome</keyword>
<dbReference type="RefSeq" id="WP_186878679.1">
    <property type="nucleotide sequence ID" value="NZ_JACOPN010000005.1"/>
</dbReference>
<dbReference type="EMBL" id="JACOPN010000005">
    <property type="protein sequence ID" value="MBC5717455.1"/>
    <property type="molecule type" value="Genomic_DNA"/>
</dbReference>
<protein>
    <submittedName>
        <fullName evidence="1">Uncharacterized protein</fullName>
    </submittedName>
</protein>
<evidence type="ECO:0000313" key="1">
    <source>
        <dbReference type="EMBL" id="MBC5717455.1"/>
    </source>
</evidence>
<proteinExistence type="predicted"/>
<name>A0A8J6J4G2_9FIRM</name>
<accession>A0A8J6J4G2</accession>
<dbReference type="Proteomes" id="UP000602260">
    <property type="component" value="Unassembled WGS sequence"/>
</dbReference>